<organism evidence="6 7">
    <name type="scientific">Coptotermes formosanus</name>
    <name type="common">Formosan subterranean termite</name>
    <dbReference type="NCBI Taxonomy" id="36987"/>
    <lineage>
        <taxon>Eukaryota</taxon>
        <taxon>Metazoa</taxon>
        <taxon>Ecdysozoa</taxon>
        <taxon>Arthropoda</taxon>
        <taxon>Hexapoda</taxon>
        <taxon>Insecta</taxon>
        <taxon>Pterygota</taxon>
        <taxon>Neoptera</taxon>
        <taxon>Polyneoptera</taxon>
        <taxon>Dictyoptera</taxon>
        <taxon>Blattodea</taxon>
        <taxon>Blattoidea</taxon>
        <taxon>Termitoidae</taxon>
        <taxon>Rhinotermitidae</taxon>
        <taxon>Coptotermes</taxon>
    </lineage>
</organism>
<dbReference type="PROSITE" id="PS51408">
    <property type="entry name" value="TRANSFERRIN_LIKE_4"/>
    <property type="match status" value="2"/>
</dbReference>
<dbReference type="InterPro" id="IPR001156">
    <property type="entry name" value="Transferrin-like_dom"/>
</dbReference>
<feature type="disulfide bond" evidence="4">
    <location>
        <begin position="615"/>
        <end position="631"/>
    </location>
</feature>
<feature type="disulfide bond" evidence="4">
    <location>
        <begin position="38"/>
        <end position="50"/>
    </location>
</feature>
<keyword evidence="2 4" id="KW-1015">Disulfide bond</keyword>
<keyword evidence="3" id="KW-0408">Iron</keyword>
<feature type="disulfide bond" evidence="4">
    <location>
        <begin position="378"/>
        <end position="415"/>
    </location>
</feature>
<dbReference type="GO" id="GO:0005615">
    <property type="term" value="C:extracellular space"/>
    <property type="evidence" value="ECO:0007669"/>
    <property type="project" value="InterPro"/>
</dbReference>
<dbReference type="Pfam" id="PF00405">
    <property type="entry name" value="Transferrin"/>
    <property type="match status" value="2"/>
</dbReference>
<feature type="disulfide bond" evidence="4">
    <location>
        <begin position="388"/>
        <end position="406"/>
    </location>
</feature>
<dbReference type="PANTHER" id="PTHR11485:SF57">
    <property type="entry name" value="TRANSFERRIN"/>
    <property type="match status" value="1"/>
</dbReference>
<dbReference type="Gene3D" id="3.40.190.10">
    <property type="entry name" value="Periplasmic binding protein-like II"/>
    <property type="match status" value="3"/>
</dbReference>
<keyword evidence="7" id="KW-1185">Reference proteome</keyword>
<feature type="disulfide bond" evidence="4">
    <location>
        <begin position="522"/>
        <end position="542"/>
    </location>
</feature>
<feature type="disulfide bond" evidence="4">
    <location>
        <begin position="131"/>
        <end position="232"/>
    </location>
</feature>
<keyword evidence="3" id="KW-0479">Metal-binding</keyword>
<dbReference type="EMBL" id="BLKM01000479">
    <property type="protein sequence ID" value="GFG34375.1"/>
    <property type="molecule type" value="Genomic_DNA"/>
</dbReference>
<feature type="disulfide bond" evidence="4">
    <location>
        <begin position="207"/>
        <end position="216"/>
    </location>
</feature>
<keyword evidence="3" id="KW-0813">Transport</keyword>
<keyword evidence="3" id="KW-0410">Iron transport</keyword>
<dbReference type="PIRSF" id="PIRSF002549">
    <property type="entry name" value="Transferrin"/>
    <property type="match status" value="1"/>
</dbReference>
<feature type="domain" description="Transferrin-like" evidence="5">
    <location>
        <begin position="375"/>
        <end position="717"/>
    </location>
</feature>
<keyword evidence="1" id="KW-0677">Repeat</keyword>
<dbReference type="InParanoid" id="A0A6L2PV80"/>
<dbReference type="GO" id="GO:0046872">
    <property type="term" value="F:metal ion binding"/>
    <property type="evidence" value="ECO:0007669"/>
    <property type="project" value="UniProtKB-KW"/>
</dbReference>
<gene>
    <name evidence="6" type="ORF">Cfor_10805</name>
</gene>
<protein>
    <recommendedName>
        <fullName evidence="3">Transferrin</fullName>
    </recommendedName>
</protein>
<comment type="function">
    <text evidence="3">Transferrins are iron binding transport proteins which bind Fe(3+) ion in association with the binding of an anion, usually bicarbonate.</text>
</comment>
<feature type="disulfide bond" evidence="4">
    <location>
        <begin position="270"/>
        <end position="285"/>
    </location>
</feature>
<feature type="disulfide bond" evidence="4">
    <location>
        <begin position="539"/>
        <end position="563"/>
    </location>
</feature>
<dbReference type="OrthoDB" id="8183540at2759"/>
<dbReference type="CDD" id="cd13529">
    <property type="entry name" value="PBP2_transferrin"/>
    <property type="match status" value="1"/>
</dbReference>
<evidence type="ECO:0000259" key="5">
    <source>
        <dbReference type="PROSITE" id="PS51408"/>
    </source>
</evidence>
<feature type="disulfide bond" evidence="4">
    <location>
        <begin position="184"/>
        <end position="210"/>
    </location>
</feature>
<evidence type="ECO:0000256" key="4">
    <source>
        <dbReference type="PIRSR" id="PIRSR002549-4"/>
    </source>
</evidence>
<proteinExistence type="inferred from homology"/>
<dbReference type="Proteomes" id="UP000502823">
    <property type="component" value="Unassembled WGS sequence"/>
</dbReference>
<evidence type="ECO:0000256" key="1">
    <source>
        <dbReference type="ARBA" id="ARBA00022737"/>
    </source>
</evidence>
<comment type="caution">
    <text evidence="6">The sequence shown here is derived from an EMBL/GenBank/DDBJ whole genome shotgun (WGS) entry which is preliminary data.</text>
</comment>
<feature type="disulfide bond" evidence="4">
    <location>
        <begin position="481"/>
        <end position="580"/>
    </location>
</feature>
<name>A0A6L2PV80_COPFO</name>
<dbReference type="AlphaFoldDB" id="A0A6L2PV80"/>
<dbReference type="SUPFAM" id="SSF53850">
    <property type="entry name" value="Periplasmic binding protein-like II"/>
    <property type="match status" value="2"/>
</dbReference>
<evidence type="ECO:0000256" key="2">
    <source>
        <dbReference type="ARBA" id="ARBA00023157"/>
    </source>
</evidence>
<dbReference type="GO" id="GO:0006826">
    <property type="term" value="P:iron ion transport"/>
    <property type="evidence" value="ECO:0007669"/>
    <property type="project" value="UniProtKB-KW"/>
</dbReference>
<dbReference type="GO" id="GO:0005886">
    <property type="term" value="C:plasma membrane"/>
    <property type="evidence" value="ECO:0007669"/>
    <property type="project" value="TreeGrafter"/>
</dbReference>
<feature type="domain" description="Transferrin-like" evidence="5">
    <location>
        <begin position="24"/>
        <end position="371"/>
    </location>
</feature>
<dbReference type="PRINTS" id="PR00422">
    <property type="entry name" value="TRANSFERRIN"/>
</dbReference>
<sequence>MHEECKCHMLPHVILLKMENKKKYKICVTQRHPSLGQCQKLQEDASKFTCVRGSGATDCALKLERGEADFGIFTAEESILVSKFDPQDQRVVIGEIRPEKRDSEKFQFETVAIVEADFQGTLKALKGKKFCHPGFNNPQLWTDSVLKHFERVVLKDNSAECVKSVGTAVEDELSALSSFFGSSCRPGEWADDPREDKNLKRKYSKLCGLCNSKRGCSQYLHAYGNQNAALDCLTKKDGGHVAYVGRYYVKEHFNQKNGGDSDLLEYKYLCPDGSVEDIQSNERPCTWLKQPWDSVIVKDKETAAGILQDLKTSVPTAQRTRTSNPQNWAQYATSIIAGNGNRIVPNDSTPSLKSFIQNGREIPETVDTALCHKTIKWCTTSEVENNKCEWLRQAAIIQGILPELQCVQGTSHLDCFKKINMMDADVVGTNSDLGPIATHFFNLTTVAYQETEENGSFKVVAVVKHNLTATKMTEFKDMKACFPEFAGLAWIAFMEAIRNSPESESKVCPYDSSAGTFFASVCAPGSKDLLHGSEGIDLCAVCHEAYANSDNNNYVPLHPEESCDATAENKFYGNAGALRCLASGVADVAFVNTYNLSVILQDMPGDFKEKYRIMCRNGTKVPLTTNPDDECALTVVTGGEVVARGNRSRNESRDISLTLLKLDELFGIDGHFGNMFNLYEPFNNTKDLLFRGEAFGFVTPLHIKEVANVETYARLKHNAEKCRHPKNDSRANTSGVVAKTTLVLIVILKCLLF</sequence>
<feature type="disulfide bond" evidence="4">
    <location>
        <begin position="27"/>
        <end position="59"/>
    </location>
</feature>
<dbReference type="GO" id="GO:0055037">
    <property type="term" value="C:recycling endosome"/>
    <property type="evidence" value="ECO:0007669"/>
    <property type="project" value="TreeGrafter"/>
</dbReference>
<keyword evidence="3" id="KW-0406">Ion transport</keyword>
<reference evidence="7" key="1">
    <citation type="submission" date="2020-01" db="EMBL/GenBank/DDBJ databases">
        <title>Draft genome sequence of the Termite Coptotermes fromosanus.</title>
        <authorList>
            <person name="Itakura S."/>
            <person name="Yosikawa Y."/>
            <person name="Umezawa K."/>
        </authorList>
    </citation>
    <scope>NUCLEOTIDE SEQUENCE [LARGE SCALE GENOMIC DNA]</scope>
</reference>
<evidence type="ECO:0000256" key="3">
    <source>
        <dbReference type="PIRNR" id="PIRNR002549"/>
    </source>
</evidence>
<comment type="similarity">
    <text evidence="3">Belongs to the transferrin family.</text>
</comment>
<dbReference type="GO" id="GO:0005769">
    <property type="term" value="C:early endosome"/>
    <property type="evidence" value="ECO:0007669"/>
    <property type="project" value="TreeGrafter"/>
</dbReference>
<evidence type="ECO:0000313" key="7">
    <source>
        <dbReference type="Proteomes" id="UP000502823"/>
    </source>
</evidence>
<evidence type="ECO:0000313" key="6">
    <source>
        <dbReference type="EMBL" id="GFG34375.1"/>
    </source>
</evidence>
<dbReference type="PANTHER" id="PTHR11485">
    <property type="entry name" value="TRANSFERRIN"/>
    <property type="match status" value="1"/>
</dbReference>
<dbReference type="SMART" id="SM00094">
    <property type="entry name" value="TR_FER"/>
    <property type="match status" value="1"/>
</dbReference>
<accession>A0A6L2PV80</accession>
<dbReference type="InterPro" id="IPR016357">
    <property type="entry name" value="Transferrin"/>
</dbReference>